<dbReference type="HOGENOM" id="CLU_000134_18_0_1"/>
<keyword evidence="2 3" id="KW-0040">ANK repeat</keyword>
<feature type="repeat" description="ANK" evidence="3">
    <location>
        <begin position="115"/>
        <end position="147"/>
    </location>
</feature>
<dbReference type="RefSeq" id="XP_013960521.1">
    <property type="nucleotide sequence ID" value="XM_014105046.1"/>
</dbReference>
<name>G9MHX4_HYPVG</name>
<dbReference type="InParanoid" id="G9MHX4"/>
<dbReference type="Pfam" id="PF12796">
    <property type="entry name" value="Ank_2"/>
    <property type="match status" value="3"/>
</dbReference>
<feature type="repeat" description="ANK" evidence="3">
    <location>
        <begin position="264"/>
        <end position="296"/>
    </location>
</feature>
<organism evidence="4 5">
    <name type="scientific">Hypocrea virens (strain Gv29-8 / FGSC 10586)</name>
    <name type="common">Gliocladium virens</name>
    <name type="synonym">Trichoderma virens</name>
    <dbReference type="NCBI Taxonomy" id="413071"/>
    <lineage>
        <taxon>Eukaryota</taxon>
        <taxon>Fungi</taxon>
        <taxon>Dikarya</taxon>
        <taxon>Ascomycota</taxon>
        <taxon>Pezizomycotina</taxon>
        <taxon>Sordariomycetes</taxon>
        <taxon>Hypocreomycetidae</taxon>
        <taxon>Hypocreales</taxon>
        <taxon>Hypocreaceae</taxon>
        <taxon>Trichoderma</taxon>
    </lineage>
</organism>
<evidence type="ECO:0000313" key="5">
    <source>
        <dbReference type="Proteomes" id="UP000007115"/>
    </source>
</evidence>
<protein>
    <submittedName>
        <fullName evidence="4">Uncharacterized protein</fullName>
    </submittedName>
</protein>
<dbReference type="OrthoDB" id="4772757at2759"/>
<dbReference type="PROSITE" id="PS50088">
    <property type="entry name" value="ANK_REPEAT"/>
    <property type="match status" value="5"/>
</dbReference>
<dbReference type="AlphaFoldDB" id="G9MHX4"/>
<dbReference type="VEuPathDB" id="FungiDB:TRIVIDRAFT_137356"/>
<dbReference type="PANTHER" id="PTHR24188">
    <property type="entry name" value="ANKYRIN REPEAT PROTEIN"/>
    <property type="match status" value="1"/>
</dbReference>
<feature type="repeat" description="ANK" evidence="3">
    <location>
        <begin position="231"/>
        <end position="263"/>
    </location>
</feature>
<feature type="repeat" description="ANK" evidence="3">
    <location>
        <begin position="198"/>
        <end position="230"/>
    </location>
</feature>
<evidence type="ECO:0000256" key="2">
    <source>
        <dbReference type="ARBA" id="ARBA00023043"/>
    </source>
</evidence>
<proteinExistence type="predicted"/>
<dbReference type="SMART" id="SM00248">
    <property type="entry name" value="ANK"/>
    <property type="match status" value="7"/>
</dbReference>
<dbReference type="PRINTS" id="PR01415">
    <property type="entry name" value="ANKYRIN"/>
</dbReference>
<comment type="caution">
    <text evidence="4">The sequence shown here is derived from an EMBL/GenBank/DDBJ whole genome shotgun (WGS) entry which is preliminary data.</text>
</comment>
<dbReference type="Gene3D" id="1.25.40.20">
    <property type="entry name" value="Ankyrin repeat-containing domain"/>
    <property type="match status" value="2"/>
</dbReference>
<sequence length="313" mass="34060">MKLDAIPPELVHNIADFLDRQSEINALARCNGRLYAITNPYLYRKNAKFFHSDALAWAAKTGNIETAKKALQYGADPNASQKGEYVPLRWAVSQGHRDIVRLLIDGADANALGYLGKTPLLFAAQEGNESTFELLLERGADPFAKQDAVQLFTQRGVRIDYTDREGRTALSWAARKGHHELVQYLLKNGASVDAGDIWGHTPAIHAAMTGMTPIVETLLESGVDIECKAGDKRTMLSWAAVNGHVKTAEFLIERGADMEALDKDGRSPLVLVANAGSENMASLLIEKGANVNSHYGRGSPLSLAAARGHVRMV</sequence>
<dbReference type="GeneID" id="25787724"/>
<feature type="non-terminal residue" evidence="4">
    <location>
        <position position="313"/>
    </location>
</feature>
<dbReference type="eggNOG" id="KOG0502">
    <property type="taxonomic scope" value="Eukaryota"/>
</dbReference>
<dbReference type="EMBL" id="ABDF02000002">
    <property type="protein sequence ID" value="EHK26310.1"/>
    <property type="molecule type" value="Genomic_DNA"/>
</dbReference>
<dbReference type="PROSITE" id="PS50297">
    <property type="entry name" value="ANK_REP_REGION"/>
    <property type="match status" value="5"/>
</dbReference>
<dbReference type="STRING" id="413071.G9MHX4"/>
<keyword evidence="1" id="KW-0677">Repeat</keyword>
<evidence type="ECO:0000313" key="4">
    <source>
        <dbReference type="EMBL" id="EHK26310.1"/>
    </source>
</evidence>
<dbReference type="OMA" id="RHAIHAY"/>
<evidence type="ECO:0000256" key="3">
    <source>
        <dbReference type="PROSITE-ProRule" id="PRU00023"/>
    </source>
</evidence>
<dbReference type="InterPro" id="IPR036770">
    <property type="entry name" value="Ankyrin_rpt-contain_sf"/>
</dbReference>
<reference evidence="4 5" key="1">
    <citation type="journal article" date="2011" name="Genome Biol.">
        <title>Comparative genome sequence analysis underscores mycoparasitism as the ancestral life style of Trichoderma.</title>
        <authorList>
            <person name="Kubicek C.P."/>
            <person name="Herrera-Estrella A."/>
            <person name="Seidl-Seiboth V."/>
            <person name="Martinez D.A."/>
            <person name="Druzhinina I.S."/>
            <person name="Thon M."/>
            <person name="Zeilinger S."/>
            <person name="Casas-Flores S."/>
            <person name="Horwitz B.A."/>
            <person name="Mukherjee P.K."/>
            <person name="Mukherjee M."/>
            <person name="Kredics L."/>
            <person name="Alcaraz L.D."/>
            <person name="Aerts A."/>
            <person name="Antal Z."/>
            <person name="Atanasova L."/>
            <person name="Cervantes-Badillo M.G."/>
            <person name="Challacombe J."/>
            <person name="Chertkov O."/>
            <person name="McCluskey K."/>
            <person name="Coulpier F."/>
            <person name="Deshpande N."/>
            <person name="von Doehren H."/>
            <person name="Ebbole D.J."/>
            <person name="Esquivel-Naranjo E.U."/>
            <person name="Fekete E."/>
            <person name="Flipphi M."/>
            <person name="Glaser F."/>
            <person name="Gomez-Rodriguez E.Y."/>
            <person name="Gruber S."/>
            <person name="Han C."/>
            <person name="Henrissat B."/>
            <person name="Hermosa R."/>
            <person name="Hernandez-Onate M."/>
            <person name="Karaffa L."/>
            <person name="Kosti I."/>
            <person name="Le Crom S."/>
            <person name="Lindquist E."/>
            <person name="Lucas S."/>
            <person name="Luebeck M."/>
            <person name="Luebeck P.S."/>
            <person name="Margeot A."/>
            <person name="Metz B."/>
            <person name="Misra M."/>
            <person name="Nevalainen H."/>
            <person name="Omann M."/>
            <person name="Packer N."/>
            <person name="Perrone G."/>
            <person name="Uresti-Rivera E.E."/>
            <person name="Salamov A."/>
            <person name="Schmoll M."/>
            <person name="Seiboth B."/>
            <person name="Shapiro H."/>
            <person name="Sukno S."/>
            <person name="Tamayo-Ramos J.A."/>
            <person name="Tisch D."/>
            <person name="Wiest A."/>
            <person name="Wilkinson H.H."/>
            <person name="Zhang M."/>
            <person name="Coutinho P.M."/>
            <person name="Kenerley C.M."/>
            <person name="Monte E."/>
            <person name="Baker S.E."/>
            <person name="Grigoriev I.V."/>
        </authorList>
    </citation>
    <scope>NUCLEOTIDE SEQUENCE [LARGE SCALE GENOMIC DNA]</scope>
    <source>
        <strain evidence="5">Gv29-8 / FGSC 10586</strain>
    </source>
</reference>
<dbReference type="PANTHER" id="PTHR24188:SF29">
    <property type="entry name" value="GH09064P"/>
    <property type="match status" value="1"/>
</dbReference>
<dbReference type="SUPFAM" id="SSF48403">
    <property type="entry name" value="Ankyrin repeat"/>
    <property type="match status" value="1"/>
</dbReference>
<gene>
    <name evidence="4" type="ORF">TRIVIDRAFT_137356</name>
</gene>
<dbReference type="Proteomes" id="UP000007115">
    <property type="component" value="Unassembled WGS sequence"/>
</dbReference>
<keyword evidence="5" id="KW-1185">Reference proteome</keyword>
<dbReference type="InterPro" id="IPR002110">
    <property type="entry name" value="Ankyrin_rpt"/>
</dbReference>
<accession>G9MHX4</accession>
<evidence type="ECO:0000256" key="1">
    <source>
        <dbReference type="ARBA" id="ARBA00022737"/>
    </source>
</evidence>
<feature type="repeat" description="ANK" evidence="3">
    <location>
        <begin position="165"/>
        <end position="197"/>
    </location>
</feature>